<dbReference type="EMBL" id="CP144746">
    <property type="protein sequence ID" value="WVZ55552.1"/>
    <property type="molecule type" value="Genomic_DNA"/>
</dbReference>
<sequence length="137" mass="15653">MIVDLRLGHPIKCSDGMQDFTDGDKVRSKMFSFKLAELNFWCMRMRGPTSYSLPFAAEGHVLRTLNKVAYYCNWGVAWLTDLKENTQQDGHLLQQTVRFFGHTVRYSIISPGDFGHSKDTTDSNGERAPDFFFACTL</sequence>
<reference evidence="1 2" key="1">
    <citation type="submission" date="2024-02" db="EMBL/GenBank/DDBJ databases">
        <title>High-quality chromosome-scale genome assembly of Pensacola bahiagrass (Paspalum notatum Flugge var. saurae).</title>
        <authorList>
            <person name="Vega J.M."/>
            <person name="Podio M."/>
            <person name="Orjuela J."/>
            <person name="Siena L.A."/>
            <person name="Pessino S.C."/>
            <person name="Combes M.C."/>
            <person name="Mariac C."/>
            <person name="Albertini E."/>
            <person name="Pupilli F."/>
            <person name="Ortiz J.P.A."/>
            <person name="Leblanc O."/>
        </authorList>
    </citation>
    <scope>NUCLEOTIDE SEQUENCE [LARGE SCALE GENOMIC DNA]</scope>
    <source>
        <strain evidence="1">R1</strain>
        <tissue evidence="1">Leaf</tissue>
    </source>
</reference>
<dbReference type="AlphaFoldDB" id="A0AAQ3SG06"/>
<keyword evidence="2" id="KW-1185">Reference proteome</keyword>
<organism evidence="1 2">
    <name type="scientific">Paspalum notatum var. saurae</name>
    <dbReference type="NCBI Taxonomy" id="547442"/>
    <lineage>
        <taxon>Eukaryota</taxon>
        <taxon>Viridiplantae</taxon>
        <taxon>Streptophyta</taxon>
        <taxon>Embryophyta</taxon>
        <taxon>Tracheophyta</taxon>
        <taxon>Spermatophyta</taxon>
        <taxon>Magnoliopsida</taxon>
        <taxon>Liliopsida</taxon>
        <taxon>Poales</taxon>
        <taxon>Poaceae</taxon>
        <taxon>PACMAD clade</taxon>
        <taxon>Panicoideae</taxon>
        <taxon>Andropogonodae</taxon>
        <taxon>Paspaleae</taxon>
        <taxon>Paspalinae</taxon>
        <taxon>Paspalum</taxon>
    </lineage>
</organism>
<dbReference type="EMBL" id="CP144746">
    <property type="protein sequence ID" value="WVZ55553.1"/>
    <property type="molecule type" value="Genomic_DNA"/>
</dbReference>
<protein>
    <submittedName>
        <fullName evidence="1">Uncharacterized protein</fullName>
    </submittedName>
</protein>
<evidence type="ECO:0000313" key="1">
    <source>
        <dbReference type="EMBL" id="WVZ55553.1"/>
    </source>
</evidence>
<proteinExistence type="predicted"/>
<dbReference type="EMBL" id="CP144746">
    <property type="protein sequence ID" value="WVZ55554.1"/>
    <property type="molecule type" value="Genomic_DNA"/>
</dbReference>
<gene>
    <name evidence="1" type="ORF">U9M48_006196</name>
</gene>
<dbReference type="Proteomes" id="UP001341281">
    <property type="component" value="Chromosome 02"/>
</dbReference>
<evidence type="ECO:0000313" key="2">
    <source>
        <dbReference type="Proteomes" id="UP001341281"/>
    </source>
</evidence>
<name>A0AAQ3SG06_PASNO</name>
<accession>A0AAQ3SG06</accession>